<keyword evidence="2" id="KW-0479">Metal-binding</keyword>
<keyword evidence="3" id="KW-0408">Iron</keyword>
<dbReference type="InterPro" id="IPR035965">
    <property type="entry name" value="PAS-like_dom_sf"/>
</dbReference>
<evidence type="ECO:0000256" key="4">
    <source>
        <dbReference type="ARBA" id="ARBA00023014"/>
    </source>
</evidence>
<keyword evidence="9" id="KW-1185">Reference proteome</keyword>
<dbReference type="Gene3D" id="3.40.950.10">
    <property type="entry name" value="Fe-only Hydrogenase (Larger Subunit), Chain L, domain 3"/>
    <property type="match status" value="1"/>
</dbReference>
<dbReference type="Proteomes" id="UP000075737">
    <property type="component" value="Unassembled WGS sequence"/>
</dbReference>
<dbReference type="NCBIfam" id="TIGR00229">
    <property type="entry name" value="sensory_box"/>
    <property type="match status" value="1"/>
</dbReference>
<dbReference type="OrthoDB" id="9798098at2"/>
<dbReference type="GO" id="GO:0046872">
    <property type="term" value="F:metal ion binding"/>
    <property type="evidence" value="ECO:0007669"/>
    <property type="project" value="UniProtKB-KW"/>
</dbReference>
<comment type="caution">
    <text evidence="8">The sequence shown here is derived from an EMBL/GenBank/DDBJ whole genome shotgun (WGS) entry which is preliminary data.</text>
</comment>
<accession>A0A162MUZ6</accession>
<feature type="domain" description="4Fe-4S" evidence="7">
    <location>
        <begin position="361"/>
        <end position="423"/>
    </location>
</feature>
<dbReference type="Pfam" id="PF02906">
    <property type="entry name" value="Fe_hyd_lg_C"/>
    <property type="match status" value="1"/>
</dbReference>
<dbReference type="InterPro" id="IPR013767">
    <property type="entry name" value="PAS_fold"/>
</dbReference>
<name>A0A162MUZ6_9FIRM</name>
<keyword evidence="1" id="KW-0004">4Fe-4S</keyword>
<reference evidence="8 9" key="1">
    <citation type="submission" date="2015-12" db="EMBL/GenBank/DDBJ databases">
        <title>Draft genome of Thermovenabulum gondwanense isolated from a red thermophilic microbial mat colonisisng an outflow channel of a bore well.</title>
        <authorList>
            <person name="Patel B.K."/>
        </authorList>
    </citation>
    <scope>NUCLEOTIDE SEQUENCE [LARGE SCALE GENOMIC DNA]</scope>
    <source>
        <strain evidence="8 9">R270</strain>
    </source>
</reference>
<dbReference type="AlphaFoldDB" id="A0A162MUZ6"/>
<dbReference type="GO" id="GO:0008901">
    <property type="term" value="F:ferredoxin hydrogenase activity"/>
    <property type="evidence" value="ECO:0007669"/>
    <property type="project" value="UniProtKB-EC"/>
</dbReference>
<dbReference type="RefSeq" id="WP_068747596.1">
    <property type="nucleotide sequence ID" value="NZ_LOHZ01000020.1"/>
</dbReference>
<dbReference type="InterPro" id="IPR007202">
    <property type="entry name" value="4Fe-4S_dom"/>
</dbReference>
<dbReference type="SUPFAM" id="SSF55785">
    <property type="entry name" value="PYP-like sensor domain (PAS domain)"/>
    <property type="match status" value="1"/>
</dbReference>
<feature type="domain" description="4Fe-4S ferredoxin-type" evidence="6">
    <location>
        <begin position="31"/>
        <end position="60"/>
    </location>
</feature>
<evidence type="ECO:0000256" key="2">
    <source>
        <dbReference type="ARBA" id="ARBA00022723"/>
    </source>
</evidence>
<feature type="domain" description="4Fe-4S ferredoxin-type" evidence="6">
    <location>
        <begin position="2"/>
        <end position="30"/>
    </location>
</feature>
<dbReference type="PROSITE" id="PS00198">
    <property type="entry name" value="4FE4S_FER_1"/>
    <property type="match status" value="1"/>
</dbReference>
<evidence type="ECO:0000259" key="6">
    <source>
        <dbReference type="PROSITE" id="PS51379"/>
    </source>
</evidence>
<dbReference type="GO" id="GO:0006355">
    <property type="term" value="P:regulation of DNA-templated transcription"/>
    <property type="evidence" value="ECO:0007669"/>
    <property type="project" value="InterPro"/>
</dbReference>
<dbReference type="Pfam" id="PF04060">
    <property type="entry name" value="FeS"/>
    <property type="match status" value="1"/>
</dbReference>
<evidence type="ECO:0000256" key="3">
    <source>
        <dbReference type="ARBA" id="ARBA00023004"/>
    </source>
</evidence>
<dbReference type="STRING" id="520767.ATZ99_04180"/>
<gene>
    <name evidence="8" type="ORF">ATZ99_04180</name>
</gene>
<dbReference type="SMART" id="SM00091">
    <property type="entry name" value="PAS"/>
    <property type="match status" value="1"/>
</dbReference>
<dbReference type="SUPFAM" id="SSF53920">
    <property type="entry name" value="Fe-only hydrogenase"/>
    <property type="match status" value="1"/>
</dbReference>
<dbReference type="InterPro" id="IPR017896">
    <property type="entry name" value="4Fe4S_Fe-S-bd"/>
</dbReference>
<evidence type="ECO:0000313" key="8">
    <source>
        <dbReference type="EMBL" id="KYO67778.1"/>
    </source>
</evidence>
<proteinExistence type="predicted"/>
<dbReference type="InterPro" id="IPR009016">
    <property type="entry name" value="Fe_hydrogenase"/>
</dbReference>
<evidence type="ECO:0000259" key="5">
    <source>
        <dbReference type="PROSITE" id="PS50112"/>
    </source>
</evidence>
<dbReference type="Gene3D" id="3.30.70.20">
    <property type="match status" value="1"/>
</dbReference>
<evidence type="ECO:0000256" key="1">
    <source>
        <dbReference type="ARBA" id="ARBA00022485"/>
    </source>
</evidence>
<dbReference type="CDD" id="cd00130">
    <property type="entry name" value="PAS"/>
    <property type="match status" value="1"/>
</dbReference>
<dbReference type="Gene3D" id="1.10.15.40">
    <property type="entry name" value="Electron transport complex subunit B, putative Fe-S cluster"/>
    <property type="match status" value="1"/>
</dbReference>
<dbReference type="PROSITE" id="PS51379">
    <property type="entry name" value="4FE4S_FER_2"/>
    <property type="match status" value="2"/>
</dbReference>
<dbReference type="GO" id="GO:0051539">
    <property type="term" value="F:4 iron, 4 sulfur cluster binding"/>
    <property type="evidence" value="ECO:0007669"/>
    <property type="project" value="UniProtKB-KW"/>
</dbReference>
<protein>
    <submittedName>
        <fullName evidence="8">Iron hydrogenase 1</fullName>
        <ecNumber evidence="8">1.12.7.2</ecNumber>
    </submittedName>
</protein>
<dbReference type="PROSITE" id="PS50112">
    <property type="entry name" value="PAS"/>
    <property type="match status" value="1"/>
</dbReference>
<dbReference type="InterPro" id="IPR004108">
    <property type="entry name" value="Fe_hydrogenase_lsu_C"/>
</dbReference>
<sequence length="578" mass="65946">MEVINFTRAECRNCYKCVRNCPVKAIRIKEGQAEIVLERCITCGTCLIKCPQNAKTVKSDMDKVNDILGKNEKVAVSLAPSFAGIFSSFNPENFMSRLKELGFKDIFPTSQGAILIAKAYANIYNDKSRKVIISSACPAANYLVQKYYPELINYLVPVVSPMIAHGMYLKRVRGYSKVIFIGPCLAKKMEAMEFKEIIDAVITFDELKKLMGLKELIEETYFSENDDEEENEEISIKTGAALYPIPGETVKTFSPFIKERWRREITVHGLDDLGEVFEEIKKGKLKDVFIEANACRGGCSSGPATGDKKKDRFMKLGKIREYAGRLKDKFQFENKNEELDMKAITREFTVLTVSKKIPSEEEIRNILRQIGKYSERDELNCGTCGYDSCREKAIAVYNGMAEIYMCIPYMRTRAESISELIIESTPNAIVVVDKNLQIQEYNPAAEKMFKKTKKEIIGMPLDYIFNDDDFRFVAELKENIIAKKVKLPEYNLVTLQSIYFLHGHDLIIGIISDITKQEEDRKRNLEIKKKTIETTQQVIEKQMRVAQEIASVLGETTAETKVLLNRIKSILKEELPDE</sequence>
<feature type="domain" description="PAS" evidence="5">
    <location>
        <begin position="414"/>
        <end position="484"/>
    </location>
</feature>
<dbReference type="InterPro" id="IPR017900">
    <property type="entry name" value="4Fe4S_Fe_S_CS"/>
</dbReference>
<dbReference type="InterPro" id="IPR000014">
    <property type="entry name" value="PAS"/>
</dbReference>
<dbReference type="Pfam" id="PF00989">
    <property type="entry name" value="PAS"/>
    <property type="match status" value="1"/>
</dbReference>
<evidence type="ECO:0000313" key="9">
    <source>
        <dbReference type="Proteomes" id="UP000075737"/>
    </source>
</evidence>
<organism evidence="8 9">
    <name type="scientific">Thermovenabulum gondwanense</name>
    <dbReference type="NCBI Taxonomy" id="520767"/>
    <lineage>
        <taxon>Bacteria</taxon>
        <taxon>Bacillati</taxon>
        <taxon>Bacillota</taxon>
        <taxon>Clostridia</taxon>
        <taxon>Thermosediminibacterales</taxon>
        <taxon>Thermosediminibacteraceae</taxon>
        <taxon>Thermovenabulum</taxon>
    </lineage>
</organism>
<dbReference type="EC" id="1.12.7.2" evidence="8"/>
<dbReference type="PANTHER" id="PTHR11615">
    <property type="entry name" value="NITRATE, FORMATE, IRON DEHYDROGENASE"/>
    <property type="match status" value="1"/>
</dbReference>
<dbReference type="Gene3D" id="3.30.450.20">
    <property type="entry name" value="PAS domain"/>
    <property type="match status" value="1"/>
</dbReference>
<dbReference type="SUPFAM" id="SSF54862">
    <property type="entry name" value="4Fe-4S ferredoxins"/>
    <property type="match status" value="1"/>
</dbReference>
<dbReference type="EMBL" id="LOHZ01000020">
    <property type="protein sequence ID" value="KYO67778.1"/>
    <property type="molecule type" value="Genomic_DNA"/>
</dbReference>
<keyword evidence="4" id="KW-0411">Iron-sulfur</keyword>
<evidence type="ECO:0000259" key="7">
    <source>
        <dbReference type="PROSITE" id="PS51656"/>
    </source>
</evidence>
<dbReference type="PROSITE" id="PS51656">
    <property type="entry name" value="4FE4S"/>
    <property type="match status" value="1"/>
</dbReference>
<keyword evidence="8" id="KW-0560">Oxidoreductase</keyword>
<dbReference type="InterPro" id="IPR050340">
    <property type="entry name" value="Cytosolic_Fe-S_CAF"/>
</dbReference>
<dbReference type="PATRIC" id="fig|520767.4.peg.428"/>
<dbReference type="Pfam" id="PF13237">
    <property type="entry name" value="Fer4_10"/>
    <property type="match status" value="1"/>
</dbReference>